<gene>
    <name evidence="14" type="ORF">yc1106_00195</name>
</gene>
<evidence type="ECO:0000259" key="13">
    <source>
        <dbReference type="Pfam" id="PF17801"/>
    </source>
</evidence>
<keyword evidence="7 10" id="KW-0378">Hydrolase</keyword>
<feature type="domain" description="Alpha galactosidase C-terminal" evidence="13">
    <location>
        <begin position="369"/>
        <end position="444"/>
    </location>
</feature>
<evidence type="ECO:0000256" key="10">
    <source>
        <dbReference type="RuleBase" id="RU361168"/>
    </source>
</evidence>
<keyword evidence="15" id="KW-1185">Reference proteome</keyword>
<dbReference type="PANTHER" id="PTHR11452">
    <property type="entry name" value="ALPHA-GALACTOSIDASE/ALPHA-N-ACETYLGALACTOSAMINIDASE"/>
    <property type="match status" value="1"/>
</dbReference>
<name>A0A9Q9DP46_CURCL</name>
<dbReference type="Pfam" id="PF17801">
    <property type="entry name" value="Melibiase_C"/>
    <property type="match status" value="1"/>
</dbReference>
<feature type="region of interest" description="Disordered" evidence="11">
    <location>
        <begin position="172"/>
        <end position="194"/>
    </location>
</feature>
<dbReference type="GO" id="GO:0005975">
    <property type="term" value="P:carbohydrate metabolic process"/>
    <property type="evidence" value="ECO:0007669"/>
    <property type="project" value="InterPro"/>
</dbReference>
<organism evidence="14 15">
    <name type="scientific">Curvularia clavata</name>
    <dbReference type="NCBI Taxonomy" id="95742"/>
    <lineage>
        <taxon>Eukaryota</taxon>
        <taxon>Fungi</taxon>
        <taxon>Dikarya</taxon>
        <taxon>Ascomycota</taxon>
        <taxon>Pezizomycotina</taxon>
        <taxon>Dothideomycetes</taxon>
        <taxon>Pleosporomycetidae</taxon>
        <taxon>Pleosporales</taxon>
        <taxon>Pleosporineae</taxon>
        <taxon>Pleosporaceae</taxon>
        <taxon>Curvularia</taxon>
    </lineage>
</organism>
<dbReference type="EMBL" id="CP089274">
    <property type="protein sequence ID" value="USP72921.1"/>
    <property type="molecule type" value="Genomic_DNA"/>
</dbReference>
<evidence type="ECO:0000256" key="4">
    <source>
        <dbReference type="ARBA" id="ARBA00009743"/>
    </source>
</evidence>
<feature type="signal peptide" evidence="12">
    <location>
        <begin position="1"/>
        <end position="18"/>
    </location>
</feature>
<dbReference type="CDD" id="cd14792">
    <property type="entry name" value="GH27"/>
    <property type="match status" value="1"/>
</dbReference>
<reference evidence="14" key="1">
    <citation type="submission" date="2021-12" db="EMBL/GenBank/DDBJ databases">
        <title>Curvularia clavata genome.</title>
        <authorList>
            <person name="Cao Y."/>
        </authorList>
    </citation>
    <scope>NUCLEOTIDE SEQUENCE</scope>
    <source>
        <strain evidence="14">Yc1106</strain>
    </source>
</reference>
<dbReference type="OrthoDB" id="5795902at2759"/>
<evidence type="ECO:0000256" key="11">
    <source>
        <dbReference type="SAM" id="MobiDB-lite"/>
    </source>
</evidence>
<evidence type="ECO:0000256" key="7">
    <source>
        <dbReference type="ARBA" id="ARBA00022801"/>
    </source>
</evidence>
<keyword evidence="9 10" id="KW-0326">Glycosidase</keyword>
<dbReference type="Gene3D" id="3.20.20.70">
    <property type="entry name" value="Aldolase class I"/>
    <property type="match status" value="1"/>
</dbReference>
<dbReference type="GO" id="GO:0004557">
    <property type="term" value="F:alpha-galactosidase activity"/>
    <property type="evidence" value="ECO:0007669"/>
    <property type="project" value="UniProtKB-EC"/>
</dbReference>
<evidence type="ECO:0000256" key="1">
    <source>
        <dbReference type="ARBA" id="ARBA00001255"/>
    </source>
</evidence>
<accession>A0A9Q9DP46</accession>
<dbReference type="InterPro" id="IPR017853">
    <property type="entry name" value="GH"/>
</dbReference>
<dbReference type="PANTHER" id="PTHR11452:SF61">
    <property type="entry name" value="ALPHA-GALACTOSIDASE B-RELATED"/>
    <property type="match status" value="1"/>
</dbReference>
<evidence type="ECO:0000256" key="5">
    <source>
        <dbReference type="ARBA" id="ARBA00022525"/>
    </source>
</evidence>
<dbReference type="Gene3D" id="2.60.40.1180">
    <property type="entry name" value="Golgi alpha-mannosidase II"/>
    <property type="match status" value="1"/>
</dbReference>
<comment type="subcellular location">
    <subcellularLocation>
        <location evidence="3">Secreted</location>
    </subcellularLocation>
</comment>
<evidence type="ECO:0000256" key="8">
    <source>
        <dbReference type="ARBA" id="ARBA00023180"/>
    </source>
</evidence>
<dbReference type="Pfam" id="PF16499">
    <property type="entry name" value="Melibiase_2"/>
    <property type="match status" value="2"/>
</dbReference>
<dbReference type="SUPFAM" id="SSF51011">
    <property type="entry name" value="Glycosyl hydrolase domain"/>
    <property type="match status" value="1"/>
</dbReference>
<comment type="catalytic activity">
    <reaction evidence="1 10">
        <text>Hydrolysis of terminal, non-reducing alpha-D-galactose residues in alpha-D-galactosides, including galactose oligosaccharides, galactomannans and galactolipids.</text>
        <dbReference type="EC" id="3.2.1.22"/>
    </reaction>
</comment>
<dbReference type="GO" id="GO:0005576">
    <property type="term" value="C:extracellular region"/>
    <property type="evidence" value="ECO:0007669"/>
    <property type="project" value="UniProtKB-SubCell"/>
</dbReference>
<comment type="similarity">
    <text evidence="4 10">Belongs to the glycosyl hydrolase 27 family.</text>
</comment>
<dbReference type="InterPro" id="IPR013785">
    <property type="entry name" value="Aldolase_TIM"/>
</dbReference>
<keyword evidence="6 12" id="KW-0732">Signal</keyword>
<dbReference type="EC" id="3.2.1.22" evidence="10"/>
<evidence type="ECO:0000256" key="9">
    <source>
        <dbReference type="ARBA" id="ARBA00023295"/>
    </source>
</evidence>
<evidence type="ECO:0000256" key="6">
    <source>
        <dbReference type="ARBA" id="ARBA00022729"/>
    </source>
</evidence>
<protein>
    <recommendedName>
        <fullName evidence="10">Alpha-galactosidase</fullName>
        <ecNumber evidence="10">3.2.1.22</ecNumber>
    </recommendedName>
    <alternativeName>
        <fullName evidence="10">Melibiase</fullName>
    </alternativeName>
</protein>
<dbReference type="InterPro" id="IPR013780">
    <property type="entry name" value="Glyco_hydro_b"/>
</dbReference>
<proteinExistence type="inferred from homology"/>
<sequence>MALKLLHTNLVLFGAVQALVSSDGHTGRLPAMGWNSWNEYQCSINETLFLDIGNLLISLGLKDLGYNYVNIDDCWSDKVDQRDSATGKIRPDAKKFPQGIKHTADEIHKLGLKLGIYSDAGTLTCGGYAGSLGHEQVDAQTFAEWGIDYLKYDNCNVPGEWSDEYRWRPENWRGGPPAENQTTGGNAGSRPVPAPAGYDWKNSKTFDRYERMRNALLATKRSIEYSQCAWGHAHIDQWGNTTGHSWRMWGDIAPSWIGGNNGGWGVMPILNHASFFVNTTNFWGHGDWDMLEVGNGDLTVQESRTHFALWAALKSPLIIGTRLHNIKPEILQILRSKELIDFNQDPLVGAPAKPYKWGINPNFTWNQTHPAEYWSGASSKGVHVFVLNTLNVRKIKAVDFGEVPGLDPNAEYTVFDSWTGEAQGRFKGRYAAAVDTHDTMAIRLVKAGARN</sequence>
<dbReference type="Proteomes" id="UP001056012">
    <property type="component" value="Chromosome 1"/>
</dbReference>
<evidence type="ECO:0000256" key="12">
    <source>
        <dbReference type="SAM" id="SignalP"/>
    </source>
</evidence>
<keyword evidence="8" id="KW-0325">Glycoprotein</keyword>
<evidence type="ECO:0000313" key="14">
    <source>
        <dbReference type="EMBL" id="USP72921.1"/>
    </source>
</evidence>
<dbReference type="InterPro" id="IPR041233">
    <property type="entry name" value="Melibiase_C"/>
</dbReference>
<dbReference type="SUPFAM" id="SSF51445">
    <property type="entry name" value="(Trans)glycosidases"/>
    <property type="match status" value="1"/>
</dbReference>
<dbReference type="PROSITE" id="PS00512">
    <property type="entry name" value="ALPHA_GALACTOSIDASE"/>
    <property type="match status" value="1"/>
</dbReference>
<keyword evidence="10" id="KW-1015">Disulfide bond</keyword>
<dbReference type="PRINTS" id="PR00740">
    <property type="entry name" value="GLHYDRLASE27"/>
</dbReference>
<evidence type="ECO:0000313" key="15">
    <source>
        <dbReference type="Proteomes" id="UP001056012"/>
    </source>
</evidence>
<dbReference type="InterPro" id="IPR002241">
    <property type="entry name" value="Glyco_hydro_27"/>
</dbReference>
<evidence type="ECO:0000256" key="2">
    <source>
        <dbReference type="ARBA" id="ARBA00003969"/>
    </source>
</evidence>
<dbReference type="InterPro" id="IPR000111">
    <property type="entry name" value="Glyco_hydro_27/36_CS"/>
</dbReference>
<feature type="chain" id="PRO_5040450370" description="Alpha-galactosidase" evidence="12">
    <location>
        <begin position="19"/>
        <end position="451"/>
    </location>
</feature>
<keyword evidence="5" id="KW-0964">Secreted</keyword>
<comment type="function">
    <text evidence="2">Hydrolyzes a variety of simple alpha-D-galactoside as well as more complex molecules such as oligosaccharides and polysaccharides.</text>
</comment>
<dbReference type="VEuPathDB" id="FungiDB:yc1106_00195"/>
<evidence type="ECO:0000256" key="3">
    <source>
        <dbReference type="ARBA" id="ARBA00004613"/>
    </source>
</evidence>
<dbReference type="AlphaFoldDB" id="A0A9Q9DP46"/>